<evidence type="ECO:0000256" key="1">
    <source>
        <dbReference type="ARBA" id="ARBA00010699"/>
    </source>
</evidence>
<evidence type="ECO:0000313" key="9">
    <source>
        <dbReference type="Proteomes" id="UP000051679"/>
    </source>
</evidence>
<dbReference type="PANTHER" id="PTHR11138:SF5">
    <property type="entry name" value="METHIONYL-TRNA FORMYLTRANSFERASE, MITOCHONDRIAL"/>
    <property type="match status" value="1"/>
</dbReference>
<keyword evidence="3 5" id="KW-0808">Transferase</keyword>
<dbReference type="AlphaFoldDB" id="A0A0R1ZW87"/>
<dbReference type="PANTHER" id="PTHR11138">
    <property type="entry name" value="METHIONYL-TRNA FORMYLTRANSFERASE"/>
    <property type="match status" value="1"/>
</dbReference>
<dbReference type="SUPFAM" id="SSF53328">
    <property type="entry name" value="Formyltransferase"/>
    <property type="match status" value="1"/>
</dbReference>
<feature type="binding site" evidence="5">
    <location>
        <begin position="113"/>
        <end position="116"/>
    </location>
    <ligand>
        <name>(6S)-5,6,7,8-tetrahydrofolate</name>
        <dbReference type="ChEBI" id="CHEBI:57453"/>
    </ligand>
</feature>
<dbReference type="PATRIC" id="fig|1291052.5.peg.31"/>
<dbReference type="GO" id="GO:0004479">
    <property type="term" value="F:methionyl-tRNA formyltransferase activity"/>
    <property type="evidence" value="ECO:0007669"/>
    <property type="project" value="UniProtKB-UniRule"/>
</dbReference>
<gene>
    <name evidence="5" type="primary">fmt</name>
    <name evidence="8" type="ORF">FC18_GL000030</name>
</gene>
<keyword evidence="9" id="KW-1185">Reference proteome</keyword>
<dbReference type="Gene3D" id="3.40.50.12230">
    <property type="match status" value="1"/>
</dbReference>
<dbReference type="InterPro" id="IPR044135">
    <property type="entry name" value="Met-tRNA-FMT_C"/>
</dbReference>
<proteinExistence type="inferred from homology"/>
<dbReference type="InterPro" id="IPR041711">
    <property type="entry name" value="Met-tRNA-FMT_N"/>
</dbReference>
<protein>
    <recommendedName>
        <fullName evidence="2 5">Methionyl-tRNA formyltransferase</fullName>
        <ecNumber evidence="2 5">2.1.2.9</ecNumber>
    </recommendedName>
</protein>
<evidence type="ECO:0000313" key="8">
    <source>
        <dbReference type="EMBL" id="KRM56347.1"/>
    </source>
</evidence>
<sequence>MKHLTSVIFMGTPDFAVTVLDGLVGAGYDVQLVITQPDRRVGRKQVLQQTPVKQAALRHNLHVLQPEKLSGSPELDEAIGLHADFIVTAAYGQFLPTKFLKSVKIAAVNVHGSLLPKYRGGAPIQYAVINGDAEVGVTIIEMVKKMDAGDMFSQAAIPLTRDDDTGTAFARLAPVGRDLLLRTLPDLIAGTATRTPQPEDLVTFSPTISKDQEHLDFTLTATQIDQWVRGLRPAVGGWVNLVGQRTKIWAVTPLTETTTAAPGTLVRSGKHEFVLAAGNGTVLAVDKLQPAGKAIQDVTAYMNGFGRKFAAGDKVID</sequence>
<dbReference type="STRING" id="1291052.FC18_GL000030"/>
<dbReference type="SUPFAM" id="SSF50486">
    <property type="entry name" value="FMT C-terminal domain-like"/>
    <property type="match status" value="1"/>
</dbReference>
<name>A0A0R1ZW87_9LACO</name>
<reference evidence="8 9" key="1">
    <citation type="journal article" date="2015" name="Genome Announc.">
        <title>Expanding the biotechnology potential of lactobacilli through comparative genomics of 213 strains and associated genera.</title>
        <authorList>
            <person name="Sun Z."/>
            <person name="Harris H.M."/>
            <person name="McCann A."/>
            <person name="Guo C."/>
            <person name="Argimon S."/>
            <person name="Zhang W."/>
            <person name="Yang X."/>
            <person name="Jeffery I.B."/>
            <person name="Cooney J.C."/>
            <person name="Kagawa T.F."/>
            <person name="Liu W."/>
            <person name="Song Y."/>
            <person name="Salvetti E."/>
            <person name="Wrobel A."/>
            <person name="Rasinkangas P."/>
            <person name="Parkhill J."/>
            <person name="Rea M.C."/>
            <person name="O'Sullivan O."/>
            <person name="Ritari J."/>
            <person name="Douillard F.P."/>
            <person name="Paul Ross R."/>
            <person name="Yang R."/>
            <person name="Briner A.E."/>
            <person name="Felis G.E."/>
            <person name="de Vos W.M."/>
            <person name="Barrangou R."/>
            <person name="Klaenhammer T.R."/>
            <person name="Caufield P.W."/>
            <person name="Cui Y."/>
            <person name="Zhang H."/>
            <person name="O'Toole P.W."/>
        </authorList>
    </citation>
    <scope>NUCLEOTIDE SEQUENCE [LARGE SCALE GENOMIC DNA]</scope>
    <source>
        <strain evidence="8 9">DSM 20505</strain>
    </source>
</reference>
<dbReference type="Pfam" id="PF00551">
    <property type="entry name" value="Formyl_trans_N"/>
    <property type="match status" value="1"/>
</dbReference>
<dbReference type="GO" id="GO:0005829">
    <property type="term" value="C:cytosol"/>
    <property type="evidence" value="ECO:0007669"/>
    <property type="project" value="TreeGrafter"/>
</dbReference>
<evidence type="ECO:0000256" key="3">
    <source>
        <dbReference type="ARBA" id="ARBA00022679"/>
    </source>
</evidence>
<dbReference type="HAMAP" id="MF_00182">
    <property type="entry name" value="Formyl_trans"/>
    <property type="match status" value="1"/>
</dbReference>
<dbReference type="CDD" id="cd08646">
    <property type="entry name" value="FMT_core_Met-tRNA-FMT_N"/>
    <property type="match status" value="1"/>
</dbReference>
<accession>A0A0R1ZW87</accession>
<comment type="catalytic activity">
    <reaction evidence="5">
        <text>L-methionyl-tRNA(fMet) + (6R)-10-formyltetrahydrofolate = N-formyl-L-methionyl-tRNA(fMet) + (6S)-5,6,7,8-tetrahydrofolate + H(+)</text>
        <dbReference type="Rhea" id="RHEA:24380"/>
        <dbReference type="Rhea" id="RHEA-COMP:9952"/>
        <dbReference type="Rhea" id="RHEA-COMP:9953"/>
        <dbReference type="ChEBI" id="CHEBI:15378"/>
        <dbReference type="ChEBI" id="CHEBI:57453"/>
        <dbReference type="ChEBI" id="CHEBI:78530"/>
        <dbReference type="ChEBI" id="CHEBI:78844"/>
        <dbReference type="ChEBI" id="CHEBI:195366"/>
        <dbReference type="EC" id="2.1.2.9"/>
    </reaction>
</comment>
<feature type="domain" description="Formyl transferase C-terminal" evidence="7">
    <location>
        <begin position="208"/>
        <end position="305"/>
    </location>
</feature>
<keyword evidence="4 5" id="KW-0648">Protein biosynthesis</keyword>
<evidence type="ECO:0000259" key="7">
    <source>
        <dbReference type="Pfam" id="PF02911"/>
    </source>
</evidence>
<evidence type="ECO:0000256" key="5">
    <source>
        <dbReference type="HAMAP-Rule" id="MF_00182"/>
    </source>
</evidence>
<comment type="caution">
    <text evidence="8">The sequence shown here is derived from an EMBL/GenBank/DDBJ whole genome shotgun (WGS) entry which is preliminary data.</text>
</comment>
<dbReference type="EC" id="2.1.2.9" evidence="2 5"/>
<evidence type="ECO:0000256" key="4">
    <source>
        <dbReference type="ARBA" id="ARBA00022917"/>
    </source>
</evidence>
<dbReference type="InterPro" id="IPR005793">
    <property type="entry name" value="Formyl_trans_C"/>
</dbReference>
<comment type="similarity">
    <text evidence="1 5">Belongs to the Fmt family.</text>
</comment>
<dbReference type="InterPro" id="IPR036477">
    <property type="entry name" value="Formyl_transf_N_sf"/>
</dbReference>
<dbReference type="InterPro" id="IPR011034">
    <property type="entry name" value="Formyl_transferase-like_C_sf"/>
</dbReference>
<comment type="function">
    <text evidence="5">Attaches a formyl group to the free amino group of methionyl-tRNA(fMet). The formyl group appears to play a dual role in the initiator identity of N-formylmethionyl-tRNA by promoting its recognition by IF2 and preventing the misappropriation of this tRNA by the elongation apparatus.</text>
</comment>
<dbReference type="Pfam" id="PF02911">
    <property type="entry name" value="Formyl_trans_C"/>
    <property type="match status" value="1"/>
</dbReference>
<dbReference type="InterPro" id="IPR002376">
    <property type="entry name" value="Formyl_transf_N"/>
</dbReference>
<evidence type="ECO:0000256" key="2">
    <source>
        <dbReference type="ARBA" id="ARBA00012261"/>
    </source>
</evidence>
<dbReference type="NCBIfam" id="TIGR00460">
    <property type="entry name" value="fmt"/>
    <property type="match status" value="1"/>
</dbReference>
<dbReference type="InterPro" id="IPR005794">
    <property type="entry name" value="Fmt"/>
</dbReference>
<feature type="domain" description="Formyl transferase N-terminal" evidence="6">
    <location>
        <begin position="7"/>
        <end position="183"/>
    </location>
</feature>
<dbReference type="EMBL" id="AYYO01000005">
    <property type="protein sequence ID" value="KRM56347.1"/>
    <property type="molecule type" value="Genomic_DNA"/>
</dbReference>
<dbReference type="Proteomes" id="UP000051679">
    <property type="component" value="Unassembled WGS sequence"/>
</dbReference>
<organism evidence="8 9">
    <name type="scientific">Lacticaseibacillus sharpeae JCM 1186 = DSM 20505</name>
    <dbReference type="NCBI Taxonomy" id="1291052"/>
    <lineage>
        <taxon>Bacteria</taxon>
        <taxon>Bacillati</taxon>
        <taxon>Bacillota</taxon>
        <taxon>Bacilli</taxon>
        <taxon>Lactobacillales</taxon>
        <taxon>Lactobacillaceae</taxon>
        <taxon>Lacticaseibacillus</taxon>
    </lineage>
</organism>
<dbReference type="CDD" id="cd08704">
    <property type="entry name" value="Met_tRNA_FMT_C"/>
    <property type="match status" value="1"/>
</dbReference>
<evidence type="ECO:0000259" key="6">
    <source>
        <dbReference type="Pfam" id="PF00551"/>
    </source>
</evidence>